<organism evidence="1">
    <name type="scientific">Demequina capsici</name>
    <dbReference type="NCBI Taxonomy" id="3075620"/>
    <lineage>
        <taxon>Bacteria</taxon>
        <taxon>Bacillati</taxon>
        <taxon>Actinomycetota</taxon>
        <taxon>Actinomycetes</taxon>
        <taxon>Micrococcales</taxon>
        <taxon>Demequinaceae</taxon>
        <taxon>Demequina</taxon>
    </lineage>
</organism>
<reference evidence="1" key="1">
    <citation type="submission" date="2023-09" db="EMBL/GenBank/DDBJ databases">
        <title>Demequina sp. a novel bacteria isolated from Capsicum annuum.</title>
        <authorList>
            <person name="Humaira Z."/>
            <person name="Lee J."/>
            <person name="Cho D."/>
        </authorList>
    </citation>
    <scope>NUCLEOTIDE SEQUENCE</scope>
    <source>
        <strain evidence="1">PMTSA13</strain>
    </source>
</reference>
<protein>
    <submittedName>
        <fullName evidence="1">Alpha/beta hydrolase</fullName>
    </submittedName>
</protein>
<name>A0AA96JAL1_9MICO</name>
<dbReference type="Pfam" id="PF06821">
    <property type="entry name" value="Ser_hydrolase"/>
    <property type="match status" value="1"/>
</dbReference>
<dbReference type="InterPro" id="IPR029058">
    <property type="entry name" value="AB_hydrolase_fold"/>
</dbReference>
<dbReference type="KEGG" id="dcp:RN607_00320"/>
<dbReference type="Proteomes" id="UP001303408">
    <property type="component" value="Chromosome"/>
</dbReference>
<dbReference type="SUPFAM" id="SSF53474">
    <property type="entry name" value="alpha/beta-Hydrolases"/>
    <property type="match status" value="1"/>
</dbReference>
<keyword evidence="1" id="KW-0378">Hydrolase</keyword>
<dbReference type="RefSeq" id="WP_313543519.1">
    <property type="nucleotide sequence ID" value="NZ_CP134880.1"/>
</dbReference>
<sequence>MSDMRVLLLHGLGNHRPRVHWQWWLAEHLRRAHVPVQHPQLPAPDAPTFEAWSEVALAELEMLAGGGERVVLAHSLSCVMWARLAPRLPARLRPSRVALIAPPSRARLASVLPDFPFDEGVDLSAVSPGRVVGRADDPYRDAPLAQVAAAWGLPAIEVAGEGHLNHEDGHGPWPSVLAWTLTGDDQAWSATAG</sequence>
<dbReference type="EMBL" id="CP134880">
    <property type="protein sequence ID" value="WNM27480.1"/>
    <property type="molecule type" value="Genomic_DNA"/>
</dbReference>
<proteinExistence type="predicted"/>
<accession>A0AA96JAL1</accession>
<gene>
    <name evidence="1" type="ORF">RN607_00320</name>
</gene>
<dbReference type="InterPro" id="IPR010662">
    <property type="entry name" value="RBBP9/YdeN"/>
</dbReference>
<evidence type="ECO:0000313" key="1">
    <source>
        <dbReference type="EMBL" id="WNM27480.1"/>
    </source>
</evidence>
<dbReference type="Gene3D" id="3.40.50.1820">
    <property type="entry name" value="alpha/beta hydrolase"/>
    <property type="match status" value="1"/>
</dbReference>
<dbReference type="AlphaFoldDB" id="A0AA96JAL1"/>
<dbReference type="GO" id="GO:0016787">
    <property type="term" value="F:hydrolase activity"/>
    <property type="evidence" value="ECO:0007669"/>
    <property type="project" value="UniProtKB-KW"/>
</dbReference>